<proteinExistence type="inferred from homology"/>
<evidence type="ECO:0000256" key="1">
    <source>
        <dbReference type="ARBA" id="ARBA00010605"/>
    </source>
</evidence>
<dbReference type="VEuPathDB" id="FungiDB:SeMB42_g00384"/>
<keyword evidence="2" id="KW-0689">Ribosomal protein</keyword>
<name>A0A507DTF8_9FUNG</name>
<dbReference type="InterPro" id="IPR000244">
    <property type="entry name" value="Ribosomal_bL9"/>
</dbReference>
<keyword evidence="3" id="KW-0687">Ribonucleoprotein</keyword>
<dbReference type="AlphaFoldDB" id="A0A507DTF8"/>
<dbReference type="GO" id="GO:1990904">
    <property type="term" value="C:ribonucleoprotein complex"/>
    <property type="evidence" value="ECO:0007669"/>
    <property type="project" value="UniProtKB-KW"/>
</dbReference>
<dbReference type="PANTHER" id="PTHR21368">
    <property type="entry name" value="50S RIBOSOMAL PROTEIN L9"/>
    <property type="match status" value="1"/>
</dbReference>
<dbReference type="Gene3D" id="3.40.5.10">
    <property type="entry name" value="Ribosomal protein L9, N-terminal domain"/>
    <property type="match status" value="1"/>
</dbReference>
<dbReference type="GO" id="GO:0006412">
    <property type="term" value="P:translation"/>
    <property type="evidence" value="ECO:0007669"/>
    <property type="project" value="InterPro"/>
</dbReference>
<sequence length="131" mass="14795">MTTLLNITTRRSISALRYSNTLCQARRCKFKKADTHVYLLKAVDGLGERGDIVEVGLGHARNYLVPFKLAYYVPRLRGKAVLPSDWKPNAQTSQDDIAEITPAIWSDTSEIKSTEKVARTMSDPLQRPFIQ</sequence>
<gene>
    <name evidence="5" type="ORF">SeLEV6574_g05236</name>
    <name evidence="6" type="ORF">SeMB42_g00384</name>
</gene>
<dbReference type="InterPro" id="IPR036935">
    <property type="entry name" value="Ribosomal_bL9_N_sf"/>
</dbReference>
<protein>
    <recommendedName>
        <fullName evidence="4">Ribosomal protein L9 domain-containing protein</fullName>
    </recommendedName>
</protein>
<evidence type="ECO:0000313" key="8">
    <source>
        <dbReference type="Proteomes" id="UP000320475"/>
    </source>
</evidence>
<dbReference type="EMBL" id="QEAM01000239">
    <property type="protein sequence ID" value="TPX43117.1"/>
    <property type="molecule type" value="Genomic_DNA"/>
</dbReference>
<dbReference type="Pfam" id="PF01281">
    <property type="entry name" value="Ribosomal_L9_N"/>
    <property type="match status" value="1"/>
</dbReference>
<dbReference type="InterPro" id="IPR009027">
    <property type="entry name" value="Ribosomal_bL9/RNase_H1_N"/>
</dbReference>
<dbReference type="GO" id="GO:0005840">
    <property type="term" value="C:ribosome"/>
    <property type="evidence" value="ECO:0007669"/>
    <property type="project" value="UniProtKB-KW"/>
</dbReference>
<evidence type="ECO:0000259" key="4">
    <source>
        <dbReference type="Pfam" id="PF01281"/>
    </source>
</evidence>
<evidence type="ECO:0000313" key="7">
    <source>
        <dbReference type="Proteomes" id="UP000317494"/>
    </source>
</evidence>
<reference evidence="7 8" key="1">
    <citation type="journal article" date="2019" name="Sci. Rep.">
        <title>Comparative genomics of chytrid fungi reveal insights into the obligate biotrophic and pathogenic lifestyle of Synchytrium endobioticum.</title>
        <authorList>
            <person name="van de Vossenberg B.T.L.H."/>
            <person name="Warris S."/>
            <person name="Nguyen H.D.T."/>
            <person name="van Gent-Pelzer M.P.E."/>
            <person name="Joly D.L."/>
            <person name="van de Geest H.C."/>
            <person name="Bonants P.J.M."/>
            <person name="Smith D.S."/>
            <person name="Levesque C.A."/>
            <person name="van der Lee T.A.J."/>
        </authorList>
    </citation>
    <scope>NUCLEOTIDE SEQUENCE [LARGE SCALE GENOMIC DNA]</scope>
    <source>
        <strain evidence="5 8">LEV6574</strain>
        <strain evidence="6 7">MB42</strain>
    </source>
</reference>
<keyword evidence="7" id="KW-1185">Reference proteome</keyword>
<evidence type="ECO:0000256" key="2">
    <source>
        <dbReference type="ARBA" id="ARBA00022980"/>
    </source>
</evidence>
<dbReference type="InterPro" id="IPR020070">
    <property type="entry name" value="Ribosomal_bL9_N"/>
</dbReference>
<dbReference type="EMBL" id="QEAN01000008">
    <property type="protein sequence ID" value="TPX54160.1"/>
    <property type="molecule type" value="Genomic_DNA"/>
</dbReference>
<evidence type="ECO:0000313" key="6">
    <source>
        <dbReference type="EMBL" id="TPX54160.1"/>
    </source>
</evidence>
<comment type="caution">
    <text evidence="6">The sequence shown here is derived from an EMBL/GenBank/DDBJ whole genome shotgun (WGS) entry which is preliminary data.</text>
</comment>
<evidence type="ECO:0000313" key="5">
    <source>
        <dbReference type="EMBL" id="TPX43117.1"/>
    </source>
</evidence>
<comment type="similarity">
    <text evidence="1">Belongs to the bacterial ribosomal protein bL9 family.</text>
</comment>
<dbReference type="GO" id="GO:0003735">
    <property type="term" value="F:structural constituent of ribosome"/>
    <property type="evidence" value="ECO:0007669"/>
    <property type="project" value="InterPro"/>
</dbReference>
<dbReference type="OrthoDB" id="5555409at2759"/>
<dbReference type="Proteomes" id="UP000320475">
    <property type="component" value="Unassembled WGS sequence"/>
</dbReference>
<evidence type="ECO:0000256" key="3">
    <source>
        <dbReference type="ARBA" id="ARBA00023274"/>
    </source>
</evidence>
<dbReference type="Proteomes" id="UP000317494">
    <property type="component" value="Unassembled WGS sequence"/>
</dbReference>
<feature type="domain" description="Ribosomal protein L9" evidence="4">
    <location>
        <begin position="37"/>
        <end position="73"/>
    </location>
</feature>
<accession>A0A507DTF8</accession>
<dbReference type="SUPFAM" id="SSF55658">
    <property type="entry name" value="L9 N-domain-like"/>
    <property type="match status" value="1"/>
</dbReference>
<organism evidence="6 7">
    <name type="scientific">Synchytrium endobioticum</name>
    <dbReference type="NCBI Taxonomy" id="286115"/>
    <lineage>
        <taxon>Eukaryota</taxon>
        <taxon>Fungi</taxon>
        <taxon>Fungi incertae sedis</taxon>
        <taxon>Chytridiomycota</taxon>
        <taxon>Chytridiomycota incertae sedis</taxon>
        <taxon>Chytridiomycetes</taxon>
        <taxon>Synchytriales</taxon>
        <taxon>Synchytriaceae</taxon>
        <taxon>Synchytrium</taxon>
    </lineage>
</organism>